<feature type="region of interest" description="Disordered" evidence="1">
    <location>
        <begin position="328"/>
        <end position="347"/>
    </location>
</feature>
<keyword evidence="4" id="KW-1185">Reference proteome</keyword>
<dbReference type="InterPro" id="IPR057218">
    <property type="entry name" value="DUF7896"/>
</dbReference>
<feature type="region of interest" description="Disordered" evidence="1">
    <location>
        <begin position="358"/>
        <end position="386"/>
    </location>
</feature>
<dbReference type="Proteomes" id="UP000224634">
    <property type="component" value="Unassembled WGS sequence"/>
</dbReference>
<feature type="region of interest" description="Disordered" evidence="1">
    <location>
        <begin position="509"/>
        <end position="534"/>
    </location>
</feature>
<feature type="region of interest" description="Disordered" evidence="1">
    <location>
        <begin position="46"/>
        <end position="157"/>
    </location>
</feature>
<reference evidence="3 4" key="1">
    <citation type="submission" date="2017-10" db="EMBL/GenBank/DDBJ databases">
        <title>Comparative genomics in systemic dimorphic fungi from Ajellomycetaceae.</title>
        <authorList>
            <person name="Munoz J.F."/>
            <person name="Mcewen J.G."/>
            <person name="Clay O.K."/>
            <person name="Cuomo C.A."/>
        </authorList>
    </citation>
    <scope>NUCLEOTIDE SEQUENCE [LARGE SCALE GENOMIC DNA]</scope>
    <source>
        <strain evidence="3 4">UAMH7299</strain>
    </source>
</reference>
<dbReference type="PANTHER" id="PTHR42031">
    <property type="entry name" value="KEY LIME PATHOGENICITY PROTEIN"/>
    <property type="match status" value="1"/>
</dbReference>
<comment type="caution">
    <text evidence="3">The sequence shown here is derived from an EMBL/GenBank/DDBJ whole genome shotgun (WGS) entry which is preliminary data.</text>
</comment>
<evidence type="ECO:0000259" key="2">
    <source>
        <dbReference type="Pfam" id="PF25438"/>
    </source>
</evidence>
<sequence length="685" mass="74453">MAATTALNTDDLFMSVLSTSRDVFWAEYSHLPEFERQQLWNQRLSQFMGNPNSPNGTTPNTDAQTDIGASETMGKRPRVDVPRTLPTDVPPAKRRATSPETPFPAEHKQAAASRNGSPTALHRRLSTRSRTGTTPQLRNGSIPAAPSPLSRSLQSSPVSIRASTATLQTSISGPQSSLLQLNNMHEYSPSEYARHHSLDDIHKMSRNTGSSSGHEFSAQQQRQYSLAGLAVPKPTDPQVARAAVEMSRSVTTDALCGGVDMIRFSSNRSSPSNLEIQDAHSSSSRFSLSNNDVNYSIAASPFSSHLYSGNMNHVGFSQSLPESGRTYLPVSPSTSLACSPSSSPVSFAASSTQMKHSLSSESASSSLSSQSRAVRRTHEQIAHGTRPIAPKQEKNVNAQSNASEHKMVRISSQDGTSREVAAIPKASVQRPSRPKTHCTYCDEQPEGFHGEHELRRHIERAHAAVRKVWVCVDISPDKTFLANCKACRNGKRYGANYNAAAHLRRTHFNPCQRGRGGRGKDSEKRGGKGGGILPPMDVLKHWMTQREEFVLDNARIFIDDKSSPSEKTGAVTADVAEVEATEIVEVVSSPEDAAIAQPATTPPISEPIATTTDTIYTDMNFDFDMPDPSLGCWEMNMNSQTTLAGGYGDLEVVPMNVLDSSYYDSSFVDSQQLDADVGLFVPIMS</sequence>
<name>A0A2B7XJB5_POLH7</name>
<dbReference type="AlphaFoldDB" id="A0A2B7XJB5"/>
<protein>
    <recommendedName>
        <fullName evidence="2">DUF7896 domain-containing protein</fullName>
    </recommendedName>
</protein>
<dbReference type="EMBL" id="PDNA01000155">
    <property type="protein sequence ID" value="PGH08881.1"/>
    <property type="molecule type" value="Genomic_DNA"/>
</dbReference>
<evidence type="ECO:0000313" key="4">
    <source>
        <dbReference type="Proteomes" id="UP000224634"/>
    </source>
</evidence>
<evidence type="ECO:0000256" key="1">
    <source>
        <dbReference type="SAM" id="MobiDB-lite"/>
    </source>
</evidence>
<evidence type="ECO:0000313" key="3">
    <source>
        <dbReference type="EMBL" id="PGH08881.1"/>
    </source>
</evidence>
<feature type="domain" description="DUF7896" evidence="2">
    <location>
        <begin position="466"/>
        <end position="545"/>
    </location>
</feature>
<feature type="compositionally biased region" description="Low complexity" evidence="1">
    <location>
        <begin position="358"/>
        <end position="371"/>
    </location>
</feature>
<gene>
    <name evidence="3" type="ORF">AJ80_07753</name>
</gene>
<organism evidence="3 4">
    <name type="scientific">Polytolypa hystricis (strain UAMH7299)</name>
    <dbReference type="NCBI Taxonomy" id="1447883"/>
    <lineage>
        <taxon>Eukaryota</taxon>
        <taxon>Fungi</taxon>
        <taxon>Dikarya</taxon>
        <taxon>Ascomycota</taxon>
        <taxon>Pezizomycotina</taxon>
        <taxon>Eurotiomycetes</taxon>
        <taxon>Eurotiomycetidae</taxon>
        <taxon>Onygenales</taxon>
        <taxon>Onygenales incertae sedis</taxon>
        <taxon>Polytolypa</taxon>
    </lineage>
</organism>
<feature type="compositionally biased region" description="Low complexity" evidence="1">
    <location>
        <begin position="331"/>
        <end position="347"/>
    </location>
</feature>
<dbReference type="OrthoDB" id="5377599at2759"/>
<feature type="compositionally biased region" description="Low complexity" evidence="1">
    <location>
        <begin position="141"/>
        <end position="157"/>
    </location>
</feature>
<feature type="compositionally biased region" description="Low complexity" evidence="1">
    <location>
        <begin position="49"/>
        <end position="61"/>
    </location>
</feature>
<dbReference type="STRING" id="1447883.A0A2B7XJB5"/>
<accession>A0A2B7XJB5</accession>
<dbReference type="Pfam" id="PF25438">
    <property type="entry name" value="DUF7896"/>
    <property type="match status" value="1"/>
</dbReference>
<proteinExistence type="predicted"/>
<dbReference type="PANTHER" id="PTHR42031:SF1">
    <property type="entry name" value="KEY LIME PATHOGENICITY PROTEIN"/>
    <property type="match status" value="1"/>
</dbReference>